<dbReference type="InterPro" id="IPR029351">
    <property type="entry name" value="GAD_dom"/>
</dbReference>
<evidence type="ECO:0000256" key="3">
    <source>
        <dbReference type="ARBA" id="ARBA00022598"/>
    </source>
</evidence>
<dbReference type="GO" id="GO:0016874">
    <property type="term" value="F:ligase activity"/>
    <property type="evidence" value="ECO:0007669"/>
    <property type="project" value="UniProtKB-KW"/>
</dbReference>
<reference evidence="11" key="1">
    <citation type="journal article" date="2019" name="Int. J. Syst. Evol. Microbiol.">
        <title>The Global Catalogue of Microorganisms (GCM) 10K type strain sequencing project: providing services to taxonomists for standard genome sequencing and annotation.</title>
        <authorList>
            <consortium name="The Broad Institute Genomics Platform"/>
            <consortium name="The Broad Institute Genome Sequencing Center for Infectious Disease"/>
            <person name="Wu L."/>
            <person name="Ma J."/>
        </authorList>
    </citation>
    <scope>NUCLEOTIDE SEQUENCE [LARGE SCALE GENOMIC DNA]</scope>
    <source>
        <strain evidence="11">JCM 11590</strain>
    </source>
</reference>
<keyword evidence="7 8" id="KW-0030">Aminoacyl-tRNA synthetase</keyword>
<dbReference type="SUPFAM" id="SSF55261">
    <property type="entry name" value="GAD domain-like"/>
    <property type="match status" value="1"/>
</dbReference>
<feature type="binding site" evidence="8">
    <location>
        <begin position="220"/>
        <end position="222"/>
    </location>
    <ligand>
        <name>ATP</name>
        <dbReference type="ChEBI" id="CHEBI:30616"/>
    </ligand>
</feature>
<evidence type="ECO:0000256" key="6">
    <source>
        <dbReference type="ARBA" id="ARBA00022917"/>
    </source>
</evidence>
<dbReference type="InterPro" id="IPR004364">
    <property type="entry name" value="Aa-tRNA-synt_II"/>
</dbReference>
<dbReference type="CDD" id="cd00777">
    <property type="entry name" value="AspRS_core"/>
    <property type="match status" value="1"/>
</dbReference>
<accession>A0ABQ2CN76</accession>
<keyword evidence="4 8" id="KW-0547">Nucleotide-binding</keyword>
<keyword evidence="3 8" id="KW-0436">Ligase</keyword>
<dbReference type="InterPro" id="IPR047090">
    <property type="entry name" value="AspRS_core"/>
</dbReference>
<feature type="binding site" evidence="8">
    <location>
        <position position="490"/>
    </location>
    <ligand>
        <name>L-aspartate</name>
        <dbReference type="ChEBI" id="CHEBI:29991"/>
    </ligand>
</feature>
<feature type="binding site" evidence="8">
    <location>
        <position position="483"/>
    </location>
    <ligand>
        <name>ATP</name>
        <dbReference type="ChEBI" id="CHEBI:30616"/>
    </ligand>
</feature>
<dbReference type="SUPFAM" id="SSF50249">
    <property type="entry name" value="Nucleic acid-binding proteins"/>
    <property type="match status" value="1"/>
</dbReference>
<dbReference type="PANTHER" id="PTHR22594:SF5">
    <property type="entry name" value="ASPARTATE--TRNA LIGASE, MITOCHONDRIAL"/>
    <property type="match status" value="1"/>
</dbReference>
<comment type="function">
    <text evidence="8">Aspartyl-tRNA synthetase with relaxed tRNA specificity since it is able to aspartylate not only its cognate tRNA(Asp) but also tRNA(Asn). Reaction proceeds in two steps: L-aspartate is first activated by ATP to form Asp-AMP and then transferred to the acceptor end of tRNA(Asp/Asn).</text>
</comment>
<evidence type="ECO:0000256" key="7">
    <source>
        <dbReference type="ARBA" id="ARBA00023146"/>
    </source>
</evidence>
<gene>
    <name evidence="8 10" type="primary">aspS</name>
    <name evidence="10" type="ORF">GCM10009083_05390</name>
</gene>
<evidence type="ECO:0000256" key="4">
    <source>
        <dbReference type="ARBA" id="ARBA00022741"/>
    </source>
</evidence>
<feature type="region of interest" description="Aspartate" evidence="8">
    <location>
        <begin position="198"/>
        <end position="201"/>
    </location>
</feature>
<organism evidence="10 11">
    <name type="scientific">Halopseudomonas pertucinogena</name>
    <dbReference type="NCBI Taxonomy" id="86175"/>
    <lineage>
        <taxon>Bacteria</taxon>
        <taxon>Pseudomonadati</taxon>
        <taxon>Pseudomonadota</taxon>
        <taxon>Gammaproteobacteria</taxon>
        <taxon>Pseudomonadales</taxon>
        <taxon>Pseudomonadaceae</taxon>
        <taxon>Halopseudomonas</taxon>
    </lineage>
</organism>
<dbReference type="HAMAP" id="MF_00044">
    <property type="entry name" value="Asp_tRNA_synth_type1"/>
    <property type="match status" value="1"/>
</dbReference>
<comment type="caution">
    <text evidence="10">The sequence shown here is derived from an EMBL/GenBank/DDBJ whole genome shotgun (WGS) entry which is preliminary data.</text>
</comment>
<comment type="subcellular location">
    <subcellularLocation>
        <location evidence="8">Cytoplasm</location>
    </subcellularLocation>
</comment>
<keyword evidence="11" id="KW-1185">Reference proteome</keyword>
<feature type="site" description="Important for tRNA non-discrimination" evidence="8">
    <location>
        <position position="82"/>
    </location>
</feature>
<evidence type="ECO:0000256" key="5">
    <source>
        <dbReference type="ARBA" id="ARBA00022840"/>
    </source>
</evidence>
<dbReference type="Pfam" id="PF01336">
    <property type="entry name" value="tRNA_anti-codon"/>
    <property type="match status" value="1"/>
</dbReference>
<sequence length="591" mass="66063">MMRTHYCGQLNETLADQEVTLCGWVHRRRDHGGVIFLDIRDREGLAQVVFDPDREETFALADRVRSEYVVKVRGKVRPRPAGAVNPNMASGAIEVLGYELEVLNQAETPPFPLDEYSDVGEETRLRFRFIDLRRPEMAAKLKLRSRITSSIRRYLDDNGFLDVETPILTRATPEGARDYLVPSRTHPGSFFALPQSPQLFKQLLMVAGFDRYYQIAKCFRDEDLRADRQPEFTQIDIETSFLEEQDIMGLTEGMIRGLFKEVLDVDLADFPHMTFEEAMRRYGSDKPDLRNPLELVDVADQLTEVDFKVFSGPASDPKGRVAALRVPGGASLARKQIDDYTRYVGIYGAKGLAYIKVNERAKGVEGLQSPIVKFIPEDNLNVILDRVGAVDGDIVFFGADKAKIVSEALGALRIKLGHDMDLLTCEWAPLWVVDFPMFEENDDGSLSALHHPFTAPKCSPDELKANPQGALSRAYDMVLNGTELGGGSIRIHRKDMQQAVFDILGISAEEQQEKFGFLLDALKYGAPPHGGLAFGLDRLVMLMIGASSIREVIAFPKTQSAADVMTQAPGAVDAKALRELNIRLREQPKVE</sequence>
<dbReference type="Pfam" id="PF00152">
    <property type="entry name" value="tRNA-synt_2"/>
    <property type="match status" value="1"/>
</dbReference>
<feature type="site" description="Important for tRNA non-discrimination" evidence="8">
    <location>
        <position position="31"/>
    </location>
</feature>
<dbReference type="InterPro" id="IPR006195">
    <property type="entry name" value="aa-tRNA-synth_II"/>
</dbReference>
<feature type="domain" description="Aminoacyl-transfer RNA synthetases class-II family profile" evidence="9">
    <location>
        <begin position="141"/>
        <end position="556"/>
    </location>
</feature>
<feature type="binding site" evidence="8">
    <location>
        <begin position="535"/>
        <end position="538"/>
    </location>
    <ligand>
        <name>ATP</name>
        <dbReference type="ChEBI" id="CHEBI:30616"/>
    </ligand>
</feature>
<comment type="catalytic activity">
    <reaction evidence="8">
        <text>tRNA(Asx) + L-aspartate + ATP = L-aspartyl-tRNA(Asx) + AMP + diphosphate</text>
        <dbReference type="Rhea" id="RHEA:18349"/>
        <dbReference type="Rhea" id="RHEA-COMP:9710"/>
        <dbReference type="Rhea" id="RHEA-COMP:9711"/>
        <dbReference type="ChEBI" id="CHEBI:29991"/>
        <dbReference type="ChEBI" id="CHEBI:30616"/>
        <dbReference type="ChEBI" id="CHEBI:33019"/>
        <dbReference type="ChEBI" id="CHEBI:78442"/>
        <dbReference type="ChEBI" id="CHEBI:78516"/>
        <dbReference type="ChEBI" id="CHEBI:456215"/>
        <dbReference type="EC" id="6.1.1.23"/>
    </reaction>
</comment>
<dbReference type="Gene3D" id="3.30.1360.30">
    <property type="entry name" value="GAD-like domain"/>
    <property type="match status" value="1"/>
</dbReference>
<dbReference type="InterPro" id="IPR047089">
    <property type="entry name" value="Asp-tRNA-ligase_1_N"/>
</dbReference>
<dbReference type="EC" id="6.1.1.23" evidence="8"/>
<dbReference type="EMBL" id="BMNN01000001">
    <property type="protein sequence ID" value="GGI91816.1"/>
    <property type="molecule type" value="Genomic_DNA"/>
</dbReference>
<dbReference type="CDD" id="cd04317">
    <property type="entry name" value="EcAspRS_like_N"/>
    <property type="match status" value="1"/>
</dbReference>
<comment type="similarity">
    <text evidence="1 8">Belongs to the class-II aminoacyl-tRNA synthetase family. Type 1 subfamily.</text>
</comment>
<dbReference type="InterPro" id="IPR045864">
    <property type="entry name" value="aa-tRNA-synth_II/BPL/LPL"/>
</dbReference>
<dbReference type="Gene3D" id="3.30.930.10">
    <property type="entry name" value="Bira Bifunctional Protein, Domain 2"/>
    <property type="match status" value="1"/>
</dbReference>
<evidence type="ECO:0000259" key="9">
    <source>
        <dbReference type="PROSITE" id="PS50862"/>
    </source>
</evidence>
<dbReference type="SUPFAM" id="SSF55681">
    <property type="entry name" value="Class II aaRS and biotin synthetases"/>
    <property type="match status" value="1"/>
</dbReference>
<dbReference type="Proteomes" id="UP000633263">
    <property type="component" value="Unassembled WGS sequence"/>
</dbReference>
<evidence type="ECO:0000256" key="8">
    <source>
        <dbReference type="HAMAP-Rule" id="MF_00044"/>
    </source>
</evidence>
<proteinExistence type="inferred from homology"/>
<keyword evidence="5 8" id="KW-0067">ATP-binding</keyword>
<comment type="subunit">
    <text evidence="8">Homodimer.</text>
</comment>
<dbReference type="PROSITE" id="PS50862">
    <property type="entry name" value="AA_TRNA_LIGASE_II"/>
    <property type="match status" value="1"/>
</dbReference>
<dbReference type="InterPro" id="IPR004365">
    <property type="entry name" value="NA-bd_OB_tRNA"/>
</dbReference>
<feature type="binding site" evidence="8">
    <location>
        <position position="450"/>
    </location>
    <ligand>
        <name>L-aspartate</name>
        <dbReference type="ChEBI" id="CHEBI:29991"/>
    </ligand>
</feature>
<keyword evidence="6 8" id="KW-0648">Protein biosynthesis</keyword>
<dbReference type="PRINTS" id="PR01042">
    <property type="entry name" value="TRNASYNTHASP"/>
</dbReference>
<feature type="binding site" evidence="8">
    <location>
        <position position="220"/>
    </location>
    <ligand>
        <name>L-aspartate</name>
        <dbReference type="ChEBI" id="CHEBI:29991"/>
    </ligand>
</feature>
<protein>
    <recommendedName>
        <fullName evidence="8">Aspartate--tRNA(Asp/Asn) ligase</fullName>
        <ecNumber evidence="8">6.1.1.23</ecNumber>
    </recommendedName>
    <alternativeName>
        <fullName evidence="8">Aspartyl-tRNA synthetase</fullName>
        <shortName evidence="8">AspRS</shortName>
    </alternativeName>
    <alternativeName>
        <fullName evidence="8">Non-discriminating aspartyl-tRNA synthetase</fullName>
        <shortName evidence="8">ND-AspRS</shortName>
    </alternativeName>
</protein>
<name>A0ABQ2CN76_9GAMM</name>
<dbReference type="RefSeq" id="WP_188635037.1">
    <property type="nucleotide sequence ID" value="NZ_BMNN01000001.1"/>
</dbReference>
<dbReference type="InterPro" id="IPR002312">
    <property type="entry name" value="Asp/Asn-tRNA-synth_IIb"/>
</dbReference>
<dbReference type="Pfam" id="PF02938">
    <property type="entry name" value="GAD"/>
    <property type="match status" value="1"/>
</dbReference>
<evidence type="ECO:0000313" key="10">
    <source>
        <dbReference type="EMBL" id="GGI91816.1"/>
    </source>
</evidence>
<dbReference type="InterPro" id="IPR004524">
    <property type="entry name" value="Asp-tRNA-ligase_1"/>
</dbReference>
<dbReference type="NCBIfam" id="NF001750">
    <property type="entry name" value="PRK00476.1"/>
    <property type="match status" value="1"/>
</dbReference>
<evidence type="ECO:0000256" key="1">
    <source>
        <dbReference type="ARBA" id="ARBA00006303"/>
    </source>
</evidence>
<dbReference type="PANTHER" id="PTHR22594">
    <property type="entry name" value="ASPARTYL/LYSYL-TRNA SYNTHETASE"/>
    <property type="match status" value="1"/>
</dbReference>
<keyword evidence="2 8" id="KW-0963">Cytoplasm</keyword>
<dbReference type="NCBIfam" id="TIGR00459">
    <property type="entry name" value="aspS_bact"/>
    <property type="match status" value="1"/>
</dbReference>
<dbReference type="InterPro" id="IPR004115">
    <property type="entry name" value="GAD-like_sf"/>
</dbReference>
<feature type="binding site" evidence="8">
    <location>
        <position position="174"/>
    </location>
    <ligand>
        <name>L-aspartate</name>
        <dbReference type="ChEBI" id="CHEBI:29991"/>
    </ligand>
</feature>
<evidence type="ECO:0000256" key="2">
    <source>
        <dbReference type="ARBA" id="ARBA00022490"/>
    </source>
</evidence>
<dbReference type="InterPro" id="IPR012340">
    <property type="entry name" value="NA-bd_OB-fold"/>
</dbReference>
<dbReference type="Gene3D" id="2.40.50.140">
    <property type="entry name" value="Nucleic acid-binding proteins"/>
    <property type="match status" value="1"/>
</dbReference>
<feature type="binding site" evidence="8">
    <location>
        <position position="229"/>
    </location>
    <ligand>
        <name>ATP</name>
        <dbReference type="ChEBI" id="CHEBI:30616"/>
    </ligand>
</feature>
<evidence type="ECO:0000313" key="11">
    <source>
        <dbReference type="Proteomes" id="UP000633263"/>
    </source>
</evidence>